<evidence type="ECO:0008006" key="3">
    <source>
        <dbReference type="Google" id="ProtNLM"/>
    </source>
</evidence>
<dbReference type="HOGENOM" id="CLU_1250226_0_0_6"/>
<dbReference type="RefSeq" id="WP_038638833.1">
    <property type="nucleotide sequence ID" value="NZ_CP009888.1"/>
</dbReference>
<dbReference type="eggNOG" id="ENOG502ZK8B">
    <property type="taxonomic scope" value="Bacteria"/>
</dbReference>
<dbReference type="KEGG" id="pseo:OM33_03500"/>
<sequence length="221" mass="25117">MSKNLKQWKNTLSTSEIANGMNFAQQNAKRLLSDAEKLFELESYPTAYSIAVLAIEEAGKISILRELAVARDGKEVKDAWKAYRTHTKKNVMYVFPLLVANGCKKLRDFGGIYSEENDFPALLDDLKQVGFYTDCLGQKHWAVPSQVIDKEAAKDILRVASTLCEHRTYTQKELDLWVKHIKPVWKSSMPEMQAALKAWFTEMLNEGLAEESNVSFEDFVG</sequence>
<reference evidence="1 2" key="1">
    <citation type="submission" date="2014-11" db="EMBL/GenBank/DDBJ databases">
        <title>Complete Genome Sequence of Pseudoalteromonas sp. Strain OCN003 Isolated from Kaneohe Bay, Oahu, Hawaii.</title>
        <authorList>
            <person name="Beurmann S."/>
            <person name="Videau P."/>
            <person name="Ushijima B."/>
            <person name="Smith A.M."/>
            <person name="Aeby G.S."/>
            <person name="Callahan S.M."/>
            <person name="Belcaid M."/>
        </authorList>
    </citation>
    <scope>NUCLEOTIDE SEQUENCE [LARGE SCALE GENOMIC DNA]</scope>
    <source>
        <strain evidence="1 2">OCN003</strain>
    </source>
</reference>
<protein>
    <recommendedName>
        <fullName evidence="3">AbiV family abortive infection protein</fullName>
    </recommendedName>
</protein>
<dbReference type="EMBL" id="CP009888">
    <property type="protein sequence ID" value="AIY64324.1"/>
    <property type="molecule type" value="Genomic_DNA"/>
</dbReference>
<dbReference type="OrthoDB" id="1454114at2"/>
<evidence type="ECO:0000313" key="2">
    <source>
        <dbReference type="Proteomes" id="UP000030341"/>
    </source>
</evidence>
<dbReference type="Proteomes" id="UP000030341">
    <property type="component" value="Chromosome 1"/>
</dbReference>
<keyword evidence="2" id="KW-1185">Reference proteome</keyword>
<dbReference type="Pfam" id="PF18728">
    <property type="entry name" value="HEPN_AbiV"/>
    <property type="match status" value="1"/>
</dbReference>
<dbReference type="InterPro" id="IPR030987">
    <property type="entry name" value="AbiV"/>
</dbReference>
<evidence type="ECO:0000313" key="1">
    <source>
        <dbReference type="EMBL" id="AIY64324.1"/>
    </source>
</evidence>
<proteinExistence type="predicted"/>
<gene>
    <name evidence="1" type="ORF">OM33_03500</name>
</gene>
<accession>A0A0A7ECK8</accession>
<dbReference type="AlphaFoldDB" id="A0A0A7ECK8"/>
<dbReference type="NCBIfam" id="TIGR04498">
    <property type="entry name" value="AbiV_defense"/>
    <property type="match status" value="1"/>
</dbReference>
<name>A0A0A7ECK8_9GAMM</name>
<organism evidence="1 2">
    <name type="scientific">Pseudoalteromonas piratica</name>
    <dbReference type="NCBI Taxonomy" id="1348114"/>
    <lineage>
        <taxon>Bacteria</taxon>
        <taxon>Pseudomonadati</taxon>
        <taxon>Pseudomonadota</taxon>
        <taxon>Gammaproteobacteria</taxon>
        <taxon>Alteromonadales</taxon>
        <taxon>Pseudoalteromonadaceae</taxon>
        <taxon>Pseudoalteromonas</taxon>
    </lineage>
</organism>